<reference evidence="2" key="1">
    <citation type="journal article" date="2020" name="Fungal Divers.">
        <title>Resolving the Mortierellaceae phylogeny through synthesis of multi-gene phylogenetics and phylogenomics.</title>
        <authorList>
            <person name="Vandepol N."/>
            <person name="Liber J."/>
            <person name="Desiro A."/>
            <person name="Na H."/>
            <person name="Kennedy M."/>
            <person name="Barry K."/>
            <person name="Grigoriev I.V."/>
            <person name="Miller A.N."/>
            <person name="O'Donnell K."/>
            <person name="Stajich J.E."/>
            <person name="Bonito G."/>
        </authorList>
    </citation>
    <scope>NUCLEOTIDE SEQUENCE</scope>
    <source>
        <strain evidence="2">MES-2147</strain>
    </source>
</reference>
<feature type="compositionally biased region" description="Polar residues" evidence="1">
    <location>
        <begin position="469"/>
        <end position="485"/>
    </location>
</feature>
<feature type="compositionally biased region" description="Low complexity" evidence="1">
    <location>
        <begin position="551"/>
        <end position="561"/>
    </location>
</feature>
<evidence type="ECO:0000256" key="1">
    <source>
        <dbReference type="SAM" id="MobiDB-lite"/>
    </source>
</evidence>
<proteinExistence type="predicted"/>
<feature type="compositionally biased region" description="Basic residues" evidence="1">
    <location>
        <begin position="27"/>
        <end position="37"/>
    </location>
</feature>
<gene>
    <name evidence="2" type="ORF">BGZ65_012339</name>
</gene>
<sequence>MALMNQTQGQPSVDASFRDSPDGNNNIKKKPYKKGLKKQNANQAKKSYASVKRPHVAAGFAGQKPPPKLPQAIAEAALKKQNTRKKRSTAVKSTVAAGTTTISSTSVSTASGSDAMSSVETTGLLSSVAVDQQSAPQETVKVDSRMVTLSPTASLEIPSTEASLSFTHQPAQQGLPQSTTLLMAQQQQQHMSPHRGPASYLHSQQQHQYGTQSLHGFQQHYQYPYQHHHSSFSTVGSMTIPSFSEPVASYGSLVVPASTSSSVTSSPRTARAESVSVDGSVHDGMSTTSADTAGSVMDHHMVFSAGQPQQQQQQQQQPLTSYTQLVLGEGGEPQIRFEFSGQALSPEALTVALQHQHQQQQQQQQQQQSLFQQQQQLQQLQQHYQPQRSVHIGQDNHFSAIGLNMNESLESLMKKNMTGVLDGFDPQTLLSNPVSASMFSQSLYDTSSVGQFNTFAAPQQQQQMAFQDESGSSLWTSNHSDSLTMPTHHESQLSWPQVTSAARPQQSLQSINISVSDSPTQEEMKLQTPSSFNPQVLFQQHHQHHQLQRASISIQHQHQQSFYIPQLQDDEDDAEDESESMYSNNTNINNSNDGGSLSPSSIEA</sequence>
<dbReference type="EMBL" id="JAAAHW010000224">
    <property type="protein sequence ID" value="KAG0004939.1"/>
    <property type="molecule type" value="Genomic_DNA"/>
</dbReference>
<feature type="compositionally biased region" description="Low complexity" evidence="1">
    <location>
        <begin position="93"/>
        <end position="113"/>
    </location>
</feature>
<evidence type="ECO:0000313" key="3">
    <source>
        <dbReference type="Proteomes" id="UP000749646"/>
    </source>
</evidence>
<feature type="region of interest" description="Disordered" evidence="1">
    <location>
        <begin position="539"/>
        <end position="604"/>
    </location>
</feature>
<protein>
    <submittedName>
        <fullName evidence="2">Uncharacterized protein</fullName>
    </submittedName>
</protein>
<feature type="region of interest" description="Disordered" evidence="1">
    <location>
        <begin position="1"/>
        <end position="114"/>
    </location>
</feature>
<dbReference type="OrthoDB" id="3014581at2759"/>
<feature type="compositionally biased region" description="Low complexity" evidence="1">
    <location>
        <begin position="583"/>
        <end position="592"/>
    </location>
</feature>
<feature type="compositionally biased region" description="Low complexity" evidence="1">
    <location>
        <begin position="259"/>
        <end position="269"/>
    </location>
</feature>
<feature type="compositionally biased region" description="Polar residues" evidence="1">
    <location>
        <begin position="492"/>
        <end position="506"/>
    </location>
</feature>
<feature type="compositionally biased region" description="Polar residues" evidence="1">
    <location>
        <begin position="1"/>
        <end position="13"/>
    </location>
</feature>
<organism evidence="2 3">
    <name type="scientific">Modicella reniformis</name>
    <dbReference type="NCBI Taxonomy" id="1440133"/>
    <lineage>
        <taxon>Eukaryota</taxon>
        <taxon>Fungi</taxon>
        <taxon>Fungi incertae sedis</taxon>
        <taxon>Mucoromycota</taxon>
        <taxon>Mortierellomycotina</taxon>
        <taxon>Mortierellomycetes</taxon>
        <taxon>Mortierellales</taxon>
        <taxon>Mortierellaceae</taxon>
        <taxon>Modicella</taxon>
    </lineage>
</organism>
<comment type="caution">
    <text evidence="2">The sequence shown here is derived from an EMBL/GenBank/DDBJ whole genome shotgun (WGS) entry which is preliminary data.</text>
</comment>
<name>A0A9P6MJM9_9FUNG</name>
<feature type="compositionally biased region" description="Polar residues" evidence="1">
    <location>
        <begin position="593"/>
        <end position="604"/>
    </location>
</feature>
<feature type="region of interest" description="Disordered" evidence="1">
    <location>
        <begin position="259"/>
        <end position="284"/>
    </location>
</feature>
<feature type="compositionally biased region" description="Acidic residues" evidence="1">
    <location>
        <begin position="568"/>
        <end position="579"/>
    </location>
</feature>
<dbReference type="Proteomes" id="UP000749646">
    <property type="component" value="Unassembled WGS sequence"/>
</dbReference>
<dbReference type="AlphaFoldDB" id="A0A9P6MJM9"/>
<accession>A0A9P6MJM9</accession>
<keyword evidence="3" id="KW-1185">Reference proteome</keyword>
<feature type="region of interest" description="Disordered" evidence="1">
    <location>
        <begin position="468"/>
        <end position="506"/>
    </location>
</feature>
<evidence type="ECO:0000313" key="2">
    <source>
        <dbReference type="EMBL" id="KAG0004939.1"/>
    </source>
</evidence>